<dbReference type="EMBL" id="SNRX01000014">
    <property type="protein sequence ID" value="KAA6301791.1"/>
    <property type="molecule type" value="Genomic_DNA"/>
</dbReference>
<dbReference type="InterPro" id="IPR010982">
    <property type="entry name" value="Lambda_DNA-bd_dom_sf"/>
</dbReference>
<dbReference type="Gene3D" id="1.10.260.40">
    <property type="entry name" value="lambda repressor-like DNA-binding domains"/>
    <property type="match status" value="1"/>
</dbReference>
<dbReference type="CDD" id="cd00093">
    <property type="entry name" value="HTH_XRE"/>
    <property type="match status" value="1"/>
</dbReference>
<evidence type="ECO:0000313" key="2">
    <source>
        <dbReference type="Proteomes" id="UP000324575"/>
    </source>
</evidence>
<dbReference type="AlphaFoldDB" id="A0A5M8P060"/>
<comment type="caution">
    <text evidence="1">The sequence shown here is derived from an EMBL/GenBank/DDBJ whole genome shotgun (WGS) entry which is preliminary data.</text>
</comment>
<dbReference type="GO" id="GO:0003677">
    <property type="term" value="F:DNA binding"/>
    <property type="evidence" value="ECO:0007669"/>
    <property type="project" value="InterPro"/>
</dbReference>
<dbReference type="Proteomes" id="UP000324575">
    <property type="component" value="Unassembled WGS sequence"/>
</dbReference>
<protein>
    <recommendedName>
        <fullName evidence="3">HTH cro/C1-type domain-containing protein</fullName>
    </recommendedName>
</protein>
<dbReference type="InterPro" id="IPR001387">
    <property type="entry name" value="Cro/C1-type_HTH"/>
</dbReference>
<reference evidence="1 2" key="1">
    <citation type="submission" date="2019-03" db="EMBL/GenBank/DDBJ databases">
        <title>Single cell metagenomics reveals metabolic interactions within the superorganism composed of flagellate Streblomastix strix and complex community of Bacteroidetes bacteria on its surface.</title>
        <authorList>
            <person name="Treitli S.C."/>
            <person name="Kolisko M."/>
            <person name="Husnik F."/>
            <person name="Keeling P."/>
            <person name="Hampl V."/>
        </authorList>
    </citation>
    <scope>NUCLEOTIDE SEQUENCE [LARGE SCALE GENOMIC DNA]</scope>
    <source>
        <strain evidence="1">St1</strain>
    </source>
</reference>
<name>A0A5M8P060_9BACT</name>
<organism evidence="1 2">
    <name type="scientific">Candidatus Ordinivivax streblomastigis</name>
    <dbReference type="NCBI Taxonomy" id="2540710"/>
    <lineage>
        <taxon>Bacteria</taxon>
        <taxon>Pseudomonadati</taxon>
        <taxon>Bacteroidota</taxon>
        <taxon>Bacteroidia</taxon>
        <taxon>Bacteroidales</taxon>
        <taxon>Candidatus Ordinivivax</taxon>
    </lineage>
</organism>
<dbReference type="SUPFAM" id="SSF47413">
    <property type="entry name" value="lambda repressor-like DNA-binding domains"/>
    <property type="match status" value="1"/>
</dbReference>
<gene>
    <name evidence="1" type="ORF">EZS26_002100</name>
</gene>
<sequence>MNERIKKLVDVKNLTLSTFADMTGINSTTLSFIINGRPDKTGNGKSVQKPSTDVILQILNTFPDINSDWLLFGKEPMSKGKNPMILPISAGEQADLFSPIATDQTKPASENKYRKENIVHDPPNTAEPIKQQQVVPNFSMSENVSEIIIFFKDNTHLILKP</sequence>
<evidence type="ECO:0000313" key="1">
    <source>
        <dbReference type="EMBL" id="KAA6301791.1"/>
    </source>
</evidence>
<proteinExistence type="predicted"/>
<evidence type="ECO:0008006" key="3">
    <source>
        <dbReference type="Google" id="ProtNLM"/>
    </source>
</evidence>
<accession>A0A5M8P060</accession>